<gene>
    <name evidence="9" type="ORF">MIN45_P2102</name>
</gene>
<evidence type="ECO:0000313" key="10">
    <source>
        <dbReference type="Proteomes" id="UP001321450"/>
    </source>
</evidence>
<dbReference type="CDD" id="cd06261">
    <property type="entry name" value="TM_PBP2"/>
    <property type="match status" value="1"/>
</dbReference>
<accession>A0AAU9D088</accession>
<dbReference type="AlphaFoldDB" id="A0AAU9D088"/>
<protein>
    <submittedName>
        <fullName evidence="9">NitT/TauT family transport system permease protein</fullName>
    </submittedName>
</protein>
<dbReference type="InterPro" id="IPR035906">
    <property type="entry name" value="MetI-like_sf"/>
</dbReference>
<name>A0AAU9D088_9GAMM</name>
<dbReference type="KEGG" id="meiy:MIN45_P2102"/>
<evidence type="ECO:0000256" key="4">
    <source>
        <dbReference type="ARBA" id="ARBA00022692"/>
    </source>
</evidence>
<dbReference type="PANTHER" id="PTHR30151">
    <property type="entry name" value="ALKANE SULFONATE ABC TRANSPORTER-RELATED, MEMBRANE SUBUNIT"/>
    <property type="match status" value="1"/>
</dbReference>
<evidence type="ECO:0000256" key="3">
    <source>
        <dbReference type="ARBA" id="ARBA00022475"/>
    </source>
</evidence>
<feature type="transmembrane region" description="Helical" evidence="7">
    <location>
        <begin position="167"/>
        <end position="192"/>
    </location>
</feature>
<dbReference type="InterPro" id="IPR000515">
    <property type="entry name" value="MetI-like"/>
</dbReference>
<evidence type="ECO:0000256" key="5">
    <source>
        <dbReference type="ARBA" id="ARBA00022989"/>
    </source>
</evidence>
<reference evidence="10" key="1">
    <citation type="journal article" date="2024" name="Int. J. Syst. Evol. Microbiol.">
        <title>Methylomarinovum tepidoasis sp. nov., a moderately thermophilic methanotroph of the family Methylothermaceae isolated from a deep-sea hydrothermal field.</title>
        <authorList>
            <person name="Hirayama H."/>
            <person name="Takaki Y."/>
            <person name="Abe M."/>
            <person name="Miyazaki M."/>
            <person name="Uematsu K."/>
            <person name="Matsui Y."/>
            <person name="Takai K."/>
        </authorList>
    </citation>
    <scope>NUCLEOTIDE SEQUENCE [LARGE SCALE GENOMIC DNA]</scope>
    <source>
        <strain evidence="10">IN45</strain>
    </source>
</reference>
<keyword evidence="2 7" id="KW-0813">Transport</keyword>
<evidence type="ECO:0000256" key="1">
    <source>
        <dbReference type="ARBA" id="ARBA00004651"/>
    </source>
</evidence>
<evidence type="ECO:0000256" key="6">
    <source>
        <dbReference type="ARBA" id="ARBA00023136"/>
    </source>
</evidence>
<keyword evidence="6 7" id="KW-0472">Membrane</keyword>
<comment type="subcellular location">
    <subcellularLocation>
        <location evidence="1 7">Cell membrane</location>
        <topology evidence="1 7">Multi-pass membrane protein</topology>
    </subcellularLocation>
</comment>
<dbReference type="SUPFAM" id="SSF161098">
    <property type="entry name" value="MetI-like"/>
    <property type="match status" value="1"/>
</dbReference>
<feature type="transmembrane region" description="Helical" evidence="7">
    <location>
        <begin position="59"/>
        <end position="78"/>
    </location>
</feature>
<comment type="similarity">
    <text evidence="7">Belongs to the binding-protein-dependent transport system permease family.</text>
</comment>
<sequence length="245" mass="27749">MQRLIVPLSLLSLMLLWQGLAAWLASPLLPSPWQVFGRLGNEAAGGELLHHLAVTLRRLGISFVTAMLLGCALGILMGRHPLLDRWFDSWLTVFLNIPALVTIILCYVWFGLTETAAILAVVVNKLPNVAVTLREGSRHLDTGLLEMAQVYRFGRWKTLRHVVWPQLYPFVVTAARTGLALIWKIILVVELLGRSDGMGYQLHLFFQLFDVTGILAYTVAFVIVIQLIEWTVLQPLDRFANRWRR</sequence>
<dbReference type="Pfam" id="PF00528">
    <property type="entry name" value="BPD_transp_1"/>
    <property type="match status" value="1"/>
</dbReference>
<dbReference type="Proteomes" id="UP001321450">
    <property type="component" value="Chromosome"/>
</dbReference>
<evidence type="ECO:0000256" key="2">
    <source>
        <dbReference type="ARBA" id="ARBA00022448"/>
    </source>
</evidence>
<feature type="domain" description="ABC transmembrane type-1" evidence="8">
    <location>
        <begin position="52"/>
        <end position="234"/>
    </location>
</feature>
<evidence type="ECO:0000256" key="7">
    <source>
        <dbReference type="RuleBase" id="RU363032"/>
    </source>
</evidence>
<keyword evidence="5 7" id="KW-1133">Transmembrane helix</keyword>
<feature type="transmembrane region" description="Helical" evidence="7">
    <location>
        <begin position="204"/>
        <end position="228"/>
    </location>
</feature>
<dbReference type="PANTHER" id="PTHR30151:SF38">
    <property type="entry name" value="ALIPHATIC SULFONATES TRANSPORT PERMEASE PROTEIN SSUC-RELATED"/>
    <property type="match status" value="1"/>
</dbReference>
<evidence type="ECO:0000259" key="8">
    <source>
        <dbReference type="PROSITE" id="PS50928"/>
    </source>
</evidence>
<feature type="transmembrane region" description="Helical" evidence="7">
    <location>
        <begin position="90"/>
        <end position="110"/>
    </location>
</feature>
<keyword evidence="3" id="KW-1003">Cell membrane</keyword>
<keyword evidence="4 7" id="KW-0812">Transmembrane</keyword>
<dbReference type="PROSITE" id="PS50928">
    <property type="entry name" value="ABC_TM1"/>
    <property type="match status" value="1"/>
</dbReference>
<keyword evidence="10" id="KW-1185">Reference proteome</keyword>
<dbReference type="Gene3D" id="1.10.3720.10">
    <property type="entry name" value="MetI-like"/>
    <property type="match status" value="1"/>
</dbReference>
<dbReference type="GO" id="GO:0055085">
    <property type="term" value="P:transmembrane transport"/>
    <property type="evidence" value="ECO:0007669"/>
    <property type="project" value="InterPro"/>
</dbReference>
<evidence type="ECO:0000313" key="9">
    <source>
        <dbReference type="EMBL" id="BCX89729.1"/>
    </source>
</evidence>
<dbReference type="EMBL" id="AP024718">
    <property type="protein sequence ID" value="BCX89729.1"/>
    <property type="molecule type" value="Genomic_DNA"/>
</dbReference>
<proteinExistence type="inferred from homology"/>
<dbReference type="GO" id="GO:0005886">
    <property type="term" value="C:plasma membrane"/>
    <property type="evidence" value="ECO:0007669"/>
    <property type="project" value="UniProtKB-SubCell"/>
</dbReference>
<organism evidence="9 10">
    <name type="scientific">Methylomarinovum tepidoasis</name>
    <dbReference type="NCBI Taxonomy" id="2840183"/>
    <lineage>
        <taxon>Bacteria</taxon>
        <taxon>Pseudomonadati</taxon>
        <taxon>Pseudomonadota</taxon>
        <taxon>Gammaproteobacteria</taxon>
        <taxon>Methylococcales</taxon>
        <taxon>Methylothermaceae</taxon>
        <taxon>Methylomarinovum</taxon>
    </lineage>
</organism>
<dbReference type="RefSeq" id="WP_286292222.1">
    <property type="nucleotide sequence ID" value="NZ_AP024718.1"/>
</dbReference>